<comment type="caution">
    <text evidence="2">The sequence shown here is derived from an EMBL/GenBank/DDBJ whole genome shotgun (WGS) entry which is preliminary data.</text>
</comment>
<proteinExistence type="predicted"/>
<dbReference type="EMBL" id="JAQGDS010000010">
    <property type="protein sequence ID" value="KAJ6257564.1"/>
    <property type="molecule type" value="Genomic_DNA"/>
</dbReference>
<protein>
    <submittedName>
        <fullName evidence="2">Uncharacterized protein</fullName>
    </submittedName>
</protein>
<feature type="transmembrane region" description="Helical" evidence="1">
    <location>
        <begin position="99"/>
        <end position="123"/>
    </location>
</feature>
<organism evidence="2 3">
    <name type="scientific">Drechslerella dactyloides</name>
    <name type="common">Nematode-trapping fungus</name>
    <name type="synonym">Arthrobotrys dactyloides</name>
    <dbReference type="NCBI Taxonomy" id="74499"/>
    <lineage>
        <taxon>Eukaryota</taxon>
        <taxon>Fungi</taxon>
        <taxon>Dikarya</taxon>
        <taxon>Ascomycota</taxon>
        <taxon>Pezizomycotina</taxon>
        <taxon>Orbiliomycetes</taxon>
        <taxon>Orbiliales</taxon>
        <taxon>Orbiliaceae</taxon>
        <taxon>Drechslerella</taxon>
    </lineage>
</organism>
<keyword evidence="1" id="KW-1133">Transmembrane helix</keyword>
<keyword evidence="1" id="KW-0472">Membrane</keyword>
<evidence type="ECO:0000313" key="2">
    <source>
        <dbReference type="EMBL" id="KAJ6257564.1"/>
    </source>
</evidence>
<dbReference type="Proteomes" id="UP001221413">
    <property type="component" value="Unassembled WGS sequence"/>
</dbReference>
<feature type="transmembrane region" description="Helical" evidence="1">
    <location>
        <begin position="58"/>
        <end position="79"/>
    </location>
</feature>
<keyword evidence="1" id="KW-0812">Transmembrane</keyword>
<sequence>MSGKTKKRNMYNEMCGQKRASPRLDVVAIIKKGNRYEEIIDRGTSGEGSAADCEVGEAWLWLCGWVCEVMLWVWVWLWTTPLRNKMLTITTLADVLQPVALAVLPLVLVPQVLGAIVDLAGIIECRVALLALRLPLRLPKGTLDRKMLLSRDMDPCVWIVCPEAWETCRFCIIGLVGVTDACVVRLLYEEREGAFRTAAVEYIGSNSRVSSCVTEAVGSSLSSSIPCRLFSISQVSCRCPVGAVNLITLPFGAKTIRLFLCRPGGRGLSSVTILRPSIETLLALAWAAEVDGSWSLQYSVFVYGWTQKKRRWRLLERLLRPTLRVYFHMYSPIIVCVMAWMRRGSLVWSPPRPMPGSGFRCIWKRSSRSEANDDTLDRRVGTGDETLLRLISMDRPDMFLGRPFMSTVRVETGLSVGTVCLKFRDADAGASGGPIWPVVLRWAAIFSSALGGRGGAFCMVLTLAALLGRRTVLTLDEDLVLRALVVRDLAERDLVAIDLEGGGAGSGGFVGRDLGSLAGGCDSEAVDFGGFLNLDDAFHDLFDLDGNLNDLLDDLLNLDGYLDNFLNGDFNGDFHDLFHGYLDDALNGDFPLDDLFDLHDLLDLDGNGDFLLHNLLNLNGHLDDFLNGHLLLNDLLNDDLDRNLLLDNLLNDDLDGDLDALLHNLLNRHLDDLLHNLLDGHGHGDRHLNPLLDNLLDFHNLLNGYLDNLLDDDLNGDLLLNDDFNGHLLLHDLLHDNFDGHRLLDNLLNGNLDHHLNNLLNLNRLLDEHRDDLILNGVRHDAGLAEGSIVADCGSTSSSSLAPELISPSSANKLRLACVTADCGVFSTLDAPPPSSANNDRSFGSTADGGVLSTLSTPRGEYTAFAEAAARATVDPQLETLPLRHALDRAEGVLVRLVALVGLDAAAHAAAVAATLAALAAAAAHAATVAARAGAEAAGFRHGSEEAVFAVDGAGCVGGVGFGVFAGGFGHAFGAGLEGVRGLGFGFVGGLERGGLGGGLEAVAIGDRVAADGLVVFPVVVIDHCDVGAGLAVVAHLDGWPQRLLELAVVKLLTPGAAAVLAAALHAGRFEVVAGILQHAAQFGLLGLLAVDGGLETGDDAVGVVQGALEGFRLEHGVARGRFARGGRRGVVGRVVFLLDVLGAEFGGVLALVVFVSEAGAILLAFFELAGELIDLTLEGCSLGVVDGRVPLHARQFHLGGFVDGVRGFDILGVGLFQLVHLLHEVLLFSGDGVDLAGELCLRIFRGARGGTEILEAQFQVPVFLLVALLGLVEHLQPIFLLLRLDLELGFLHLDGLDALISLVEEVLQLADGDDEVVADVRRFRCAGGEGSGAFPADVVVFSLQVFELLPQVGRQLVAVLALDFSEPVHQPLFCRPQFLAHVADELEMPCGVFDLVRDRARGLRTGQRRVGHAGRWGPSRRDEGVVGFHPGSHDGLLSGFVSRRLCWLDSGAAIGPCAGNDEQRG</sequence>
<evidence type="ECO:0000256" key="1">
    <source>
        <dbReference type="SAM" id="Phobius"/>
    </source>
</evidence>
<name>A0AAD6IS37_DREDA</name>
<reference evidence="2" key="1">
    <citation type="submission" date="2023-01" db="EMBL/GenBank/DDBJ databases">
        <title>The chitinases involved in constricting ring structure development in the nematode-trapping fungus Drechslerella dactyloides.</title>
        <authorList>
            <person name="Wang R."/>
            <person name="Zhang L."/>
            <person name="Tang P."/>
            <person name="Li S."/>
            <person name="Liang L."/>
        </authorList>
    </citation>
    <scope>NUCLEOTIDE SEQUENCE</scope>
    <source>
        <strain evidence="2">YMF1.00031</strain>
    </source>
</reference>
<accession>A0AAD6IS37</accession>
<feature type="transmembrane region" description="Helical" evidence="1">
    <location>
        <begin position="323"/>
        <end position="341"/>
    </location>
</feature>
<evidence type="ECO:0000313" key="3">
    <source>
        <dbReference type="Proteomes" id="UP001221413"/>
    </source>
</evidence>
<gene>
    <name evidence="2" type="ORF">Dda_7349</name>
</gene>
<keyword evidence="3" id="KW-1185">Reference proteome</keyword>